<dbReference type="InterPro" id="IPR013154">
    <property type="entry name" value="ADH-like_N"/>
</dbReference>
<comment type="similarity">
    <text evidence="2">Belongs to the zinc-containing alcohol dehydrogenase family.</text>
</comment>
<evidence type="ECO:0000256" key="1">
    <source>
        <dbReference type="ARBA" id="ARBA00001947"/>
    </source>
</evidence>
<feature type="non-terminal residue" evidence="8">
    <location>
        <position position="264"/>
    </location>
</feature>
<protein>
    <recommendedName>
        <fullName evidence="9">Enoyl reductase (ER) domain-containing protein</fullName>
    </recommendedName>
</protein>
<dbReference type="Pfam" id="PF08240">
    <property type="entry name" value="ADH_N"/>
    <property type="match status" value="1"/>
</dbReference>
<reference evidence="8" key="1">
    <citation type="submission" date="2018-05" db="EMBL/GenBank/DDBJ databases">
        <authorList>
            <person name="Lanie J.A."/>
            <person name="Ng W.-L."/>
            <person name="Kazmierczak K.M."/>
            <person name="Andrzejewski T.M."/>
            <person name="Davidsen T.M."/>
            <person name="Wayne K.J."/>
            <person name="Tettelin H."/>
            <person name="Glass J.I."/>
            <person name="Rusch D."/>
            <person name="Podicherti R."/>
            <person name="Tsui H.-C.T."/>
            <person name="Winkler M.E."/>
        </authorList>
    </citation>
    <scope>NUCLEOTIDE SEQUENCE</scope>
</reference>
<dbReference type="GO" id="GO:0008270">
    <property type="term" value="F:zinc ion binding"/>
    <property type="evidence" value="ECO:0007669"/>
    <property type="project" value="InterPro"/>
</dbReference>
<dbReference type="PROSITE" id="PS00059">
    <property type="entry name" value="ADH_ZINC"/>
    <property type="match status" value="1"/>
</dbReference>
<dbReference type="InterPro" id="IPR002328">
    <property type="entry name" value="ADH_Zn_CS"/>
</dbReference>
<dbReference type="InterPro" id="IPR011032">
    <property type="entry name" value="GroES-like_sf"/>
</dbReference>
<evidence type="ECO:0000259" key="6">
    <source>
        <dbReference type="Pfam" id="PF00107"/>
    </source>
</evidence>
<keyword evidence="3" id="KW-0479">Metal-binding</keyword>
<dbReference type="Pfam" id="PF00107">
    <property type="entry name" value="ADH_zinc_N"/>
    <property type="match status" value="1"/>
</dbReference>
<dbReference type="PANTHER" id="PTHR43350:SF2">
    <property type="entry name" value="GROES-LIKE ZINC-BINDING ALCOHOL DEHYDROGENASE FAMILY PROTEIN"/>
    <property type="match status" value="1"/>
</dbReference>
<dbReference type="InterPro" id="IPR036291">
    <property type="entry name" value="NAD(P)-bd_dom_sf"/>
</dbReference>
<evidence type="ECO:0000256" key="3">
    <source>
        <dbReference type="ARBA" id="ARBA00022723"/>
    </source>
</evidence>
<dbReference type="SUPFAM" id="SSF51735">
    <property type="entry name" value="NAD(P)-binding Rossmann-fold domains"/>
    <property type="match status" value="1"/>
</dbReference>
<feature type="domain" description="Alcohol dehydrogenase-like C-terminal" evidence="6">
    <location>
        <begin position="172"/>
        <end position="251"/>
    </location>
</feature>
<evidence type="ECO:0000256" key="2">
    <source>
        <dbReference type="ARBA" id="ARBA00008072"/>
    </source>
</evidence>
<dbReference type="FunFam" id="3.40.50.720:FF:000003">
    <property type="entry name" value="S-(hydroxymethyl)glutathione dehydrogenase"/>
    <property type="match status" value="1"/>
</dbReference>
<dbReference type="SUPFAM" id="SSF50129">
    <property type="entry name" value="GroES-like"/>
    <property type="match status" value="1"/>
</dbReference>
<accession>A0A382WKZ9</accession>
<dbReference type="GO" id="GO:0016491">
    <property type="term" value="F:oxidoreductase activity"/>
    <property type="evidence" value="ECO:0007669"/>
    <property type="project" value="UniProtKB-KW"/>
</dbReference>
<name>A0A382WKZ9_9ZZZZ</name>
<evidence type="ECO:0000256" key="4">
    <source>
        <dbReference type="ARBA" id="ARBA00022833"/>
    </source>
</evidence>
<keyword evidence="4" id="KW-0862">Zinc</keyword>
<dbReference type="InterPro" id="IPR013149">
    <property type="entry name" value="ADH-like_C"/>
</dbReference>
<dbReference type="EMBL" id="UINC01160254">
    <property type="protein sequence ID" value="SVD58798.1"/>
    <property type="molecule type" value="Genomic_DNA"/>
</dbReference>
<evidence type="ECO:0000256" key="5">
    <source>
        <dbReference type="ARBA" id="ARBA00023002"/>
    </source>
</evidence>
<dbReference type="AlphaFoldDB" id="A0A382WKZ9"/>
<evidence type="ECO:0000313" key="8">
    <source>
        <dbReference type="EMBL" id="SVD58798.1"/>
    </source>
</evidence>
<dbReference type="Gene3D" id="3.40.50.720">
    <property type="entry name" value="NAD(P)-binding Rossmann-like Domain"/>
    <property type="match status" value="1"/>
</dbReference>
<comment type="cofactor">
    <cofactor evidence="1">
        <name>Zn(2+)</name>
        <dbReference type="ChEBI" id="CHEBI:29105"/>
    </cofactor>
</comment>
<evidence type="ECO:0008006" key="9">
    <source>
        <dbReference type="Google" id="ProtNLM"/>
    </source>
</evidence>
<organism evidence="8">
    <name type="scientific">marine metagenome</name>
    <dbReference type="NCBI Taxonomy" id="408172"/>
    <lineage>
        <taxon>unclassified sequences</taxon>
        <taxon>metagenomes</taxon>
        <taxon>ecological metagenomes</taxon>
    </lineage>
</organism>
<proteinExistence type="inferred from homology"/>
<sequence length="264" mass="27696">MKAAVLYKTGEPLVVEDGIQIPDLQPGQVLVKVEYSGICRSQLMEALGSRGSDPHLPHLMGHEGAGKVVDIGNGVQKISKGDPVVLTWIKGEGANCPGAIYNKNGLKINSGGVTTFSNFTVVSENRCVKLPEGIPLDVATLLGCALPTGAGIVMNSIRPSPSNSIAIFGAGGIGLSSIMTAKIFECSTIIAVDIEDSKLKKAKELGATHVINSNNENAVEKIYQITQGKGVDYSIEAAGKAKVIEYAFQSVCDFRGLCIFAGHP</sequence>
<evidence type="ECO:0000259" key="7">
    <source>
        <dbReference type="Pfam" id="PF08240"/>
    </source>
</evidence>
<gene>
    <name evidence="8" type="ORF">METZ01_LOCUS411652</name>
</gene>
<feature type="domain" description="Alcohol dehydrogenase-like N-terminal" evidence="7">
    <location>
        <begin position="25"/>
        <end position="132"/>
    </location>
</feature>
<keyword evidence="5" id="KW-0560">Oxidoreductase</keyword>
<dbReference type="Gene3D" id="3.90.180.10">
    <property type="entry name" value="Medium-chain alcohol dehydrogenases, catalytic domain"/>
    <property type="match status" value="1"/>
</dbReference>
<dbReference type="PANTHER" id="PTHR43350">
    <property type="entry name" value="NAD-DEPENDENT ALCOHOL DEHYDROGENASE"/>
    <property type="match status" value="1"/>
</dbReference>